<dbReference type="SUPFAM" id="SSF63829">
    <property type="entry name" value="Calcium-dependent phosphotriesterase"/>
    <property type="match status" value="1"/>
</dbReference>
<dbReference type="Proteomes" id="UP000464214">
    <property type="component" value="Chromosome"/>
</dbReference>
<dbReference type="AlphaFoldDB" id="A0A6P1P3Q8"/>
<sequence>MKRFPPLLLLACAAFPLASALSSYTSIPVALGSLELLAKLPGEIVESSGLEMAGSPGQYWTHNDAGNLPILYKVNEQGKLLSQTQIQDVSNNDWEDLAQDNKGYLYIGDVGNNKNERQDLKIYKVAPKQGFKVQTIKFRYQDQPTGKVEKELRNFDCEGFFWHNNKLYLLSKDRGQKRTSKLYELSDQAGTHTAKLVSKTQISGEVTSADVSPDGSKMAVLTYGKLYLYPIKKGSNQFFSQKPQIITLPKAGKSEAILFKDNKTLVMSNEEGDLFQYAL</sequence>
<evidence type="ECO:0000256" key="1">
    <source>
        <dbReference type="SAM" id="SignalP"/>
    </source>
</evidence>
<reference evidence="2 3" key="1">
    <citation type="submission" date="2020-01" db="EMBL/GenBank/DDBJ databases">
        <authorList>
            <person name="Kim M."/>
        </authorList>
    </citation>
    <scope>NUCLEOTIDE SEQUENCE [LARGE SCALE GENOMIC DNA]</scope>
    <source>
        <strain evidence="2 3">BT10</strain>
    </source>
</reference>
<evidence type="ECO:0000313" key="2">
    <source>
        <dbReference type="EMBL" id="QHL89021.1"/>
    </source>
</evidence>
<dbReference type="EMBL" id="CP047897">
    <property type="protein sequence ID" value="QHL89021.1"/>
    <property type="molecule type" value="Genomic_DNA"/>
</dbReference>
<feature type="chain" id="PRO_5027056213" evidence="1">
    <location>
        <begin position="21"/>
        <end position="279"/>
    </location>
</feature>
<gene>
    <name evidence="2" type="ORF">GU926_16945</name>
</gene>
<keyword evidence="1" id="KW-0732">Signal</keyword>
<organism evidence="2 3">
    <name type="scientific">Nibribacter ruber</name>
    <dbReference type="NCBI Taxonomy" id="2698458"/>
    <lineage>
        <taxon>Bacteria</taxon>
        <taxon>Pseudomonadati</taxon>
        <taxon>Bacteroidota</taxon>
        <taxon>Cytophagia</taxon>
        <taxon>Cytophagales</taxon>
        <taxon>Hymenobacteraceae</taxon>
        <taxon>Nibribacter</taxon>
    </lineage>
</organism>
<accession>A0A6P1P3Q8</accession>
<keyword evidence="3" id="KW-1185">Reference proteome</keyword>
<proteinExistence type="predicted"/>
<dbReference type="RefSeq" id="WP_160693971.1">
    <property type="nucleotide sequence ID" value="NZ_CP047897.1"/>
</dbReference>
<dbReference type="KEGG" id="nib:GU926_16945"/>
<feature type="signal peptide" evidence="1">
    <location>
        <begin position="1"/>
        <end position="20"/>
    </location>
</feature>
<name>A0A6P1P3Q8_9BACT</name>
<evidence type="ECO:0000313" key="3">
    <source>
        <dbReference type="Proteomes" id="UP000464214"/>
    </source>
</evidence>
<protein>
    <submittedName>
        <fullName evidence="2">Uncharacterized protein</fullName>
    </submittedName>
</protein>